<evidence type="ECO:0000313" key="10">
    <source>
        <dbReference type="EMBL" id="MFA3835224.1"/>
    </source>
</evidence>
<evidence type="ECO:0000256" key="3">
    <source>
        <dbReference type="ARBA" id="ARBA00022475"/>
    </source>
</evidence>
<keyword evidence="11" id="KW-1185">Reference proteome</keyword>
<protein>
    <submittedName>
        <fullName evidence="10">Amino acid ABC transporter permease</fullName>
    </submittedName>
</protein>
<evidence type="ECO:0000256" key="4">
    <source>
        <dbReference type="ARBA" id="ARBA00022692"/>
    </source>
</evidence>
<evidence type="ECO:0000256" key="7">
    <source>
        <dbReference type="ARBA" id="ARBA00023136"/>
    </source>
</evidence>
<evidence type="ECO:0000256" key="5">
    <source>
        <dbReference type="ARBA" id="ARBA00022970"/>
    </source>
</evidence>
<keyword evidence="3" id="KW-1003">Cell membrane</keyword>
<dbReference type="PROSITE" id="PS50928">
    <property type="entry name" value="ABC_TM1"/>
    <property type="match status" value="1"/>
</dbReference>
<feature type="transmembrane region" description="Helical" evidence="8">
    <location>
        <begin position="252"/>
        <end position="272"/>
    </location>
</feature>
<keyword evidence="5" id="KW-0029">Amino-acid transport</keyword>
<accession>A0ABV4S9W1</accession>
<evidence type="ECO:0000256" key="8">
    <source>
        <dbReference type="RuleBase" id="RU363032"/>
    </source>
</evidence>
<evidence type="ECO:0000256" key="2">
    <source>
        <dbReference type="ARBA" id="ARBA00022448"/>
    </source>
</evidence>
<dbReference type="InterPro" id="IPR043429">
    <property type="entry name" value="ArtM/GltK/GlnP/TcyL/YhdX-like"/>
</dbReference>
<dbReference type="PANTHER" id="PTHR30614">
    <property type="entry name" value="MEMBRANE COMPONENT OF AMINO ACID ABC TRANSPORTER"/>
    <property type="match status" value="1"/>
</dbReference>
<evidence type="ECO:0000259" key="9">
    <source>
        <dbReference type="PROSITE" id="PS50928"/>
    </source>
</evidence>
<name>A0ABV4S9W1_9ACTN</name>
<keyword evidence="6 8" id="KW-1133">Transmembrane helix</keyword>
<evidence type="ECO:0000256" key="6">
    <source>
        <dbReference type="ARBA" id="ARBA00022989"/>
    </source>
</evidence>
<dbReference type="NCBIfam" id="TIGR01726">
    <property type="entry name" value="HEQRo_perm_3TM"/>
    <property type="match status" value="1"/>
</dbReference>
<dbReference type="PANTHER" id="PTHR30614:SF0">
    <property type="entry name" value="L-CYSTINE TRANSPORT SYSTEM PERMEASE PROTEIN TCYL"/>
    <property type="match status" value="1"/>
</dbReference>
<proteinExistence type="inferred from homology"/>
<dbReference type="InterPro" id="IPR010065">
    <property type="entry name" value="AA_ABC_transptr_permease_3TM"/>
</dbReference>
<dbReference type="SUPFAM" id="SSF161098">
    <property type="entry name" value="MetI-like"/>
    <property type="match status" value="1"/>
</dbReference>
<feature type="transmembrane region" description="Helical" evidence="8">
    <location>
        <begin position="111"/>
        <end position="131"/>
    </location>
</feature>
<dbReference type="InterPro" id="IPR000515">
    <property type="entry name" value="MetI-like"/>
</dbReference>
<keyword evidence="2 8" id="KW-0813">Transport</keyword>
<keyword evidence="7 8" id="KW-0472">Membrane</keyword>
<evidence type="ECO:0000256" key="1">
    <source>
        <dbReference type="ARBA" id="ARBA00004651"/>
    </source>
</evidence>
<dbReference type="InterPro" id="IPR035906">
    <property type="entry name" value="MetI-like_sf"/>
</dbReference>
<keyword evidence="4 8" id="KW-0812">Transmembrane</keyword>
<dbReference type="EMBL" id="JBGOSP010000002">
    <property type="protein sequence ID" value="MFA3835224.1"/>
    <property type="molecule type" value="Genomic_DNA"/>
</dbReference>
<dbReference type="Proteomes" id="UP001571476">
    <property type="component" value="Unassembled WGS sequence"/>
</dbReference>
<dbReference type="CDD" id="cd06261">
    <property type="entry name" value="TM_PBP2"/>
    <property type="match status" value="1"/>
</dbReference>
<dbReference type="Pfam" id="PF00528">
    <property type="entry name" value="BPD_transp_1"/>
    <property type="match status" value="1"/>
</dbReference>
<dbReference type="Gene3D" id="1.10.3720.10">
    <property type="entry name" value="MetI-like"/>
    <property type="match status" value="1"/>
</dbReference>
<reference evidence="10 11" key="1">
    <citation type="submission" date="2024-08" db="EMBL/GenBank/DDBJ databases">
        <title>Genome sequence of Streptomyces aureus CACIA-1.46HGO.</title>
        <authorList>
            <person name="Evangelista-Martinez Z."/>
        </authorList>
    </citation>
    <scope>NUCLEOTIDE SEQUENCE [LARGE SCALE GENOMIC DNA]</scope>
    <source>
        <strain evidence="10 11">CACIA-1.46HGO</strain>
    </source>
</reference>
<sequence length="319" mass="34490">MAVSTPTRTGTQASDIKYDAGTLRVIRRRHPWRWVSAIVVLGLCTGLVYALAGTPNIRWNEVGHYLTEDSILTGIRLTVVLTVAAQGIGVIGGIILAVMRGSDNPVLRAAGAAYLWIFRGTPALIQIILWYNLALVFPTVSLHIPFTSLGFSSPTNSLITPVTAAIIALGLNEAAYMAEIVRGGLISVEQGQHDAAGAIGMSRGKAMRYVILPQALRTIIPPTGNELINMLKSTSLVSVIAAQELLTASQHIYAVNFLTVELLIVASLWYLAMSTLASIGQGYLERRLQVVLRVRPKSWTSRLLAHTGQLTRTIGRRTS</sequence>
<feature type="domain" description="ABC transmembrane type-1" evidence="9">
    <location>
        <begin position="75"/>
        <end position="281"/>
    </location>
</feature>
<dbReference type="RefSeq" id="WP_326714842.1">
    <property type="nucleotide sequence ID" value="NZ_JBGOSP010000002.1"/>
</dbReference>
<feature type="transmembrane region" description="Helical" evidence="8">
    <location>
        <begin position="34"/>
        <end position="54"/>
    </location>
</feature>
<organism evidence="10 11">
    <name type="scientific">Streptomyces aureus</name>
    <dbReference type="NCBI Taxonomy" id="193461"/>
    <lineage>
        <taxon>Bacteria</taxon>
        <taxon>Bacillati</taxon>
        <taxon>Actinomycetota</taxon>
        <taxon>Actinomycetes</taxon>
        <taxon>Kitasatosporales</taxon>
        <taxon>Streptomycetaceae</taxon>
        <taxon>Streptomyces</taxon>
    </lineage>
</organism>
<comment type="similarity">
    <text evidence="8">Belongs to the binding-protein-dependent transport system permease family.</text>
</comment>
<gene>
    <name evidence="10" type="ORF">ACEG43_03335</name>
</gene>
<evidence type="ECO:0000313" key="11">
    <source>
        <dbReference type="Proteomes" id="UP001571476"/>
    </source>
</evidence>
<comment type="caution">
    <text evidence="10">The sequence shown here is derived from an EMBL/GenBank/DDBJ whole genome shotgun (WGS) entry which is preliminary data.</text>
</comment>
<feature type="transmembrane region" description="Helical" evidence="8">
    <location>
        <begin position="74"/>
        <end position="99"/>
    </location>
</feature>
<comment type="subcellular location">
    <subcellularLocation>
        <location evidence="1 8">Cell membrane</location>
        <topology evidence="1 8">Multi-pass membrane protein</topology>
    </subcellularLocation>
</comment>